<dbReference type="RefSeq" id="WP_065276818.1">
    <property type="nucleotide sequence ID" value="NZ_MAMO01000037.1"/>
</dbReference>
<keyword evidence="1" id="KW-0472">Membrane</keyword>
<proteinExistence type="predicted"/>
<dbReference type="InterPro" id="IPR012337">
    <property type="entry name" value="RNaseH-like_sf"/>
</dbReference>
<sequence length="260" mass="30062">MGINNSNELLKELKAHPENFYIIHYSCQSLYDDNEALSPRITSIAIAHFSTEQTVSFSTHSVAEELHINREAVRDQFDKVERELLRGFYAFVRDRRDKFWVHWNMRNLTYGFEHLEHRYRVLGGRDAPVIPVERRLNLNYLLADRYGGDYAKHPKLRSLMEMNGGIHRHVLSGEEEVSAFQNNEFIRMHNSTLSKVGFLHSVMRKMINGTLHTASRGYGVALDRLFESRWAKAVGLLATVLGFGTGAWQTYLWLVEMASS</sequence>
<dbReference type="EMBL" id="KX488846">
    <property type="protein sequence ID" value="AOO91210.1"/>
    <property type="molecule type" value="Genomic_DNA"/>
</dbReference>
<evidence type="ECO:0000313" key="2">
    <source>
        <dbReference type="EMBL" id="AOO91210.1"/>
    </source>
</evidence>
<organism evidence="2">
    <name type="scientific">Rhizobium leguminosarum bv. trifolii</name>
    <dbReference type="NCBI Taxonomy" id="386"/>
    <lineage>
        <taxon>Bacteria</taxon>
        <taxon>Pseudomonadati</taxon>
        <taxon>Pseudomonadota</taxon>
        <taxon>Alphaproteobacteria</taxon>
        <taxon>Hyphomicrobiales</taxon>
        <taxon>Rhizobiaceae</taxon>
        <taxon>Rhizobium/Agrobacterium group</taxon>
        <taxon>Rhizobium</taxon>
    </lineage>
</organism>
<protein>
    <submittedName>
        <fullName evidence="2">Uncharacterized protein</fullName>
    </submittedName>
</protein>
<keyword evidence="1" id="KW-1133">Transmembrane helix</keyword>
<feature type="transmembrane region" description="Helical" evidence="1">
    <location>
        <begin position="233"/>
        <end position="254"/>
    </location>
</feature>
<evidence type="ECO:0000256" key="1">
    <source>
        <dbReference type="SAM" id="Phobius"/>
    </source>
</evidence>
<reference evidence="2" key="1">
    <citation type="journal article" date="2015" name="BMC Genomics">
        <title>Transcriptome profiling of a Rhizobium leguminosarum bv. trifolii rosR mutant reveals the role of the transcriptional regulator RosR in motility, synthesis of cell-surface components, and other cellular processes.</title>
        <authorList>
            <person name="Rachwal K."/>
            <person name="Matczynska E."/>
            <person name="Janczarek M."/>
        </authorList>
    </citation>
    <scope>NUCLEOTIDE SEQUENCE</scope>
    <source>
        <strain evidence="2">Rt24.2</strain>
    </source>
</reference>
<accession>A0A1B8RAZ5</accession>
<dbReference type="AlphaFoldDB" id="A0A1B8RAZ5"/>
<dbReference type="SUPFAM" id="SSF53098">
    <property type="entry name" value="Ribonuclease H-like"/>
    <property type="match status" value="1"/>
</dbReference>
<reference evidence="2" key="2">
    <citation type="journal article" date="2016" name="Front. Microbiol.">
        <title>The Regulatory Protein RosR Affects Rhizobium leguminosarum bv. trifolii Protein Profiles, Cell Surface Properties, and Symbiosis with Clover.</title>
        <authorList>
            <person name="Rachwal K."/>
            <person name="Boguszewska A."/>
            <person name="Kopcinska J."/>
            <person name="Karas M."/>
            <person name="Tchorzewski M."/>
            <person name="Janczarek M."/>
        </authorList>
    </citation>
    <scope>NUCLEOTIDE SEQUENCE</scope>
    <source>
        <strain evidence="2">Rt24.2</strain>
    </source>
</reference>
<name>A0A1B8RAZ5_RHILT</name>
<keyword evidence="1" id="KW-0812">Transmembrane</keyword>